<name>A0AAN7Y0N3_ELEMC</name>
<dbReference type="GO" id="GO:0046872">
    <property type="term" value="F:metal ion binding"/>
    <property type="evidence" value="ECO:0007669"/>
    <property type="project" value="UniProtKB-KW"/>
</dbReference>
<evidence type="ECO:0000256" key="14">
    <source>
        <dbReference type="SAM" id="MobiDB-lite"/>
    </source>
</evidence>
<keyword evidence="16" id="KW-1185">Reference proteome</keyword>
<dbReference type="InterPro" id="IPR029063">
    <property type="entry name" value="SAM-dependent_MTases_sf"/>
</dbReference>
<dbReference type="AlphaFoldDB" id="A0AAN7Y0N3"/>
<dbReference type="Proteomes" id="UP001346869">
    <property type="component" value="Unassembled WGS sequence"/>
</dbReference>
<evidence type="ECO:0000256" key="5">
    <source>
        <dbReference type="ARBA" id="ARBA00022679"/>
    </source>
</evidence>
<comment type="similarity">
    <text evidence="2">Belongs to the methyltransferase superfamily. HEN1 family.</text>
</comment>
<evidence type="ECO:0000256" key="11">
    <source>
        <dbReference type="ARBA" id="ARBA00029981"/>
    </source>
</evidence>
<evidence type="ECO:0000256" key="4">
    <source>
        <dbReference type="ARBA" id="ARBA00022603"/>
    </source>
</evidence>
<keyword evidence="8" id="KW-0460">Magnesium</keyword>
<evidence type="ECO:0000256" key="7">
    <source>
        <dbReference type="ARBA" id="ARBA00022723"/>
    </source>
</evidence>
<evidence type="ECO:0000256" key="6">
    <source>
        <dbReference type="ARBA" id="ARBA00022691"/>
    </source>
</evidence>
<dbReference type="SUPFAM" id="SSF53335">
    <property type="entry name" value="S-adenosyl-L-methionine-dependent methyltransferases"/>
    <property type="match status" value="1"/>
</dbReference>
<reference evidence="15 16" key="2">
    <citation type="journal article" date="2023" name="Mol. Biol. Evol.">
        <title>Genomics of Secondarily Temperate Adaptation in the Only Non-Antarctic Icefish.</title>
        <authorList>
            <person name="Rivera-Colon A.G."/>
            <person name="Rayamajhi N."/>
            <person name="Minhas B.F."/>
            <person name="Madrigal G."/>
            <person name="Bilyk K.T."/>
            <person name="Yoon V."/>
            <person name="Hune M."/>
            <person name="Gregory S."/>
            <person name="Cheng C.H.C."/>
            <person name="Catchen J.M."/>
        </authorList>
    </citation>
    <scope>NUCLEOTIDE SEQUENCE [LARGE SCALE GENOMIC DNA]</scope>
    <source>
        <strain evidence="15">JMC-PN-2008</strain>
    </source>
</reference>
<evidence type="ECO:0000256" key="2">
    <source>
        <dbReference type="ARBA" id="ARBA00009026"/>
    </source>
</evidence>
<dbReference type="PANTHER" id="PTHR21404:SF3">
    <property type="entry name" value="SMALL RNA 2'-O-METHYLTRANSFERASE"/>
    <property type="match status" value="1"/>
</dbReference>
<keyword evidence="9" id="KW-0694">RNA-binding</keyword>
<feature type="region of interest" description="Disordered" evidence="14">
    <location>
        <begin position="392"/>
        <end position="430"/>
    </location>
</feature>
<keyword evidence="10" id="KW-0943">RNA-mediated gene silencing</keyword>
<evidence type="ECO:0000313" key="16">
    <source>
        <dbReference type="Proteomes" id="UP001346869"/>
    </source>
</evidence>
<organism evidence="15 16">
    <name type="scientific">Eleginops maclovinus</name>
    <name type="common">Patagonian blennie</name>
    <name type="synonym">Eleginus maclovinus</name>
    <dbReference type="NCBI Taxonomy" id="56733"/>
    <lineage>
        <taxon>Eukaryota</taxon>
        <taxon>Metazoa</taxon>
        <taxon>Chordata</taxon>
        <taxon>Craniata</taxon>
        <taxon>Vertebrata</taxon>
        <taxon>Euteleostomi</taxon>
        <taxon>Actinopterygii</taxon>
        <taxon>Neopterygii</taxon>
        <taxon>Teleostei</taxon>
        <taxon>Neoteleostei</taxon>
        <taxon>Acanthomorphata</taxon>
        <taxon>Eupercaria</taxon>
        <taxon>Perciformes</taxon>
        <taxon>Notothenioidei</taxon>
        <taxon>Eleginopidae</taxon>
        <taxon>Eleginops</taxon>
    </lineage>
</organism>
<evidence type="ECO:0000256" key="1">
    <source>
        <dbReference type="ARBA" id="ARBA00001946"/>
    </source>
</evidence>
<dbReference type="GO" id="GO:0034587">
    <property type="term" value="P:piRNA processing"/>
    <property type="evidence" value="ECO:0007669"/>
    <property type="project" value="TreeGrafter"/>
</dbReference>
<dbReference type="InterPro" id="IPR026610">
    <property type="entry name" value="Hen1"/>
</dbReference>
<dbReference type="GO" id="GO:0090486">
    <property type="term" value="F:small RNA 2'-O-methyltransferase activity"/>
    <property type="evidence" value="ECO:0007669"/>
    <property type="project" value="UniProtKB-EC"/>
</dbReference>
<dbReference type="FunFam" id="3.40.50.150:FF:000124">
    <property type="entry name" value="HEN methyltransferase 1"/>
    <property type="match status" value="1"/>
</dbReference>
<sequence length="430" mass="48849">MEPMFSPALHRQRHQFIIDFVKMKKPKKVLDLGCSECVLLKKLKFHREIELLVGVDIDGVQLKRKMHGLAPISTDYLQPSYDQLCIELYQGSVTQKDARLRGFDLVTSIELIEHLTLADVELFSEVVFGYLTPGAVIVSTPNSDFNPCLPGLVGFRHRDHKFEWSRAEFKSWAMKVCWQYGYVVELTGVGQAPPGQQEHVGFCSQVGVFHRLGGQEGYNMIDEDAEDVFSYTLLYSINYPSLHDNNILRRVLVSEVVYWVEQLKRRWIAEQTGNRDEAVSLCQAEGEGEECFGTSERHVDTGETQTAACGAEIQTLVEHQEEEDGELFWTRSQPESDKRHRRVSVPLAVLWSCCPKVSTLSGSVSNLRLFLMDEPAVKLSQDSSAVLLNYQEQDHEDDEELHKDFEDSGYAEASQCPHSAEPEEDWGLNV</sequence>
<dbReference type="PANTHER" id="PTHR21404">
    <property type="entry name" value="HEN1"/>
    <property type="match status" value="1"/>
</dbReference>
<evidence type="ECO:0000256" key="8">
    <source>
        <dbReference type="ARBA" id="ARBA00022842"/>
    </source>
</evidence>
<evidence type="ECO:0000256" key="13">
    <source>
        <dbReference type="ARBA" id="ARBA00048418"/>
    </source>
</evidence>
<proteinExistence type="inferred from homology"/>
<dbReference type="GO" id="GO:0001510">
    <property type="term" value="P:RNA methylation"/>
    <property type="evidence" value="ECO:0007669"/>
    <property type="project" value="InterPro"/>
</dbReference>
<dbReference type="GO" id="GO:0005634">
    <property type="term" value="C:nucleus"/>
    <property type="evidence" value="ECO:0007669"/>
    <property type="project" value="TreeGrafter"/>
</dbReference>
<gene>
    <name evidence="15" type="ORF">PBY51_024267</name>
</gene>
<evidence type="ECO:0000313" key="15">
    <source>
        <dbReference type="EMBL" id="KAK5869560.1"/>
    </source>
</evidence>
<dbReference type="EMBL" id="JAUZQC010000006">
    <property type="protein sequence ID" value="KAK5869560.1"/>
    <property type="molecule type" value="Genomic_DNA"/>
</dbReference>
<comment type="cofactor">
    <cofactor evidence="1">
        <name>Mg(2+)</name>
        <dbReference type="ChEBI" id="CHEBI:18420"/>
    </cofactor>
</comment>
<evidence type="ECO:0000256" key="3">
    <source>
        <dbReference type="ARBA" id="ARBA00021330"/>
    </source>
</evidence>
<reference evidence="15 16" key="1">
    <citation type="journal article" date="2023" name="Genes (Basel)">
        <title>Chromosome-Level Genome Assembly and Circadian Gene Repertoire of the Patagonia Blennie Eleginops maclovinus-The Closest Ancestral Proxy of Antarctic Cryonotothenioids.</title>
        <authorList>
            <person name="Cheng C.C."/>
            <person name="Rivera-Colon A.G."/>
            <person name="Minhas B.F."/>
            <person name="Wilson L."/>
            <person name="Rayamajhi N."/>
            <person name="Vargas-Chacoff L."/>
            <person name="Catchen J.M."/>
        </authorList>
    </citation>
    <scope>NUCLEOTIDE SEQUENCE [LARGE SCALE GENOMIC DNA]</scope>
    <source>
        <strain evidence="15">JMC-PN-2008</strain>
    </source>
</reference>
<dbReference type="GO" id="GO:0030422">
    <property type="term" value="P:siRNA processing"/>
    <property type="evidence" value="ECO:0007669"/>
    <property type="project" value="TreeGrafter"/>
</dbReference>
<keyword evidence="4" id="KW-0489">Methyltransferase</keyword>
<evidence type="ECO:0000256" key="12">
    <source>
        <dbReference type="ARBA" id="ARBA00035025"/>
    </source>
</evidence>
<comment type="catalytic activity">
    <reaction evidence="13">
        <text>small RNA 3'-end nucleotide + S-adenosyl-L-methionine = small RNA 3'-end 2'-O-methylnucleotide + S-adenosyl-L-homocysteine + H(+)</text>
        <dbReference type="Rhea" id="RHEA:37887"/>
        <dbReference type="Rhea" id="RHEA-COMP:10415"/>
        <dbReference type="Rhea" id="RHEA-COMP:10416"/>
        <dbReference type="ChEBI" id="CHEBI:15378"/>
        <dbReference type="ChEBI" id="CHEBI:57856"/>
        <dbReference type="ChEBI" id="CHEBI:59789"/>
        <dbReference type="ChEBI" id="CHEBI:74896"/>
        <dbReference type="ChEBI" id="CHEBI:74898"/>
        <dbReference type="EC" id="2.1.1.386"/>
    </reaction>
</comment>
<evidence type="ECO:0000256" key="10">
    <source>
        <dbReference type="ARBA" id="ARBA00023158"/>
    </source>
</evidence>
<keyword evidence="7" id="KW-0479">Metal-binding</keyword>
<dbReference type="GO" id="GO:0005737">
    <property type="term" value="C:cytoplasm"/>
    <property type="evidence" value="ECO:0007669"/>
    <property type="project" value="TreeGrafter"/>
</dbReference>
<keyword evidence="6" id="KW-0949">S-adenosyl-L-methionine</keyword>
<dbReference type="Gene3D" id="3.40.50.150">
    <property type="entry name" value="Vaccinia Virus protein VP39"/>
    <property type="match status" value="1"/>
</dbReference>
<evidence type="ECO:0000256" key="9">
    <source>
        <dbReference type="ARBA" id="ARBA00022884"/>
    </source>
</evidence>
<dbReference type="EC" id="2.1.1.386" evidence="12"/>
<dbReference type="GO" id="GO:0003723">
    <property type="term" value="F:RNA binding"/>
    <property type="evidence" value="ECO:0007669"/>
    <property type="project" value="UniProtKB-KW"/>
</dbReference>
<protein>
    <recommendedName>
        <fullName evidence="3">Small RNA 2'-O-methyltransferase</fullName>
        <ecNumber evidence="12">2.1.1.386</ecNumber>
    </recommendedName>
    <alternativeName>
        <fullName evidence="11">HEN1 methyltransferase homolog 1</fullName>
    </alternativeName>
</protein>
<comment type="caution">
    <text evidence="15">The sequence shown here is derived from an EMBL/GenBank/DDBJ whole genome shotgun (WGS) entry which is preliminary data.</text>
</comment>
<keyword evidence="5" id="KW-0808">Transferase</keyword>
<accession>A0AAN7Y0N3</accession>